<feature type="region of interest" description="Disordered" evidence="2">
    <location>
        <begin position="296"/>
        <end position="358"/>
    </location>
</feature>
<dbReference type="PANTHER" id="PTHR33375">
    <property type="entry name" value="CHROMOSOME-PARTITIONING PROTEIN PARB-RELATED"/>
    <property type="match status" value="1"/>
</dbReference>
<name>A0ABX2BTV9_9BURK</name>
<sequence length="358" mass="38895">MDTSTACQVDLHRLDLRFAPMRLPEPRAVERLAASIERCGQLIACIAVPDGDERLVLVDGYRRVAALRRLGRDTACIEPWACELAQALLTVLARAQGRPLAVLEEALLLRELVHGQGLSQHEVARRSGRDVSWVSRRLQLLCGLPDALLAAVRRGVISTWAATRVLAPLARANAEHAAQLLGALEATPLSTRELRCWFEHYRLSSRTTREHLIAHPRLFIESWQARDEQRADTRLRDGPEGQCATELRQLLAILSRLRQHLPQLGAAAQCEPLASALGRVRTALDALQSDLRRYLDHDCSRDPPERANPAGAGPQRARDQPPAQAVAQHGAPGAASGGAAGANPAVRAPDAGPAAGRV</sequence>
<dbReference type="InterPro" id="IPR050336">
    <property type="entry name" value="Chromosome_partition/occlusion"/>
</dbReference>
<comment type="caution">
    <text evidence="4">The sequence shown here is derived from an EMBL/GenBank/DDBJ whole genome shotgun (WGS) entry which is preliminary data.</text>
</comment>
<organism evidence="4 5">
    <name type="scientific">Paraburkholderia solitsugae</name>
    <dbReference type="NCBI Taxonomy" id="2675748"/>
    <lineage>
        <taxon>Bacteria</taxon>
        <taxon>Pseudomonadati</taxon>
        <taxon>Pseudomonadota</taxon>
        <taxon>Betaproteobacteria</taxon>
        <taxon>Burkholderiales</taxon>
        <taxon>Burkholderiaceae</taxon>
        <taxon>Paraburkholderia</taxon>
    </lineage>
</organism>
<dbReference type="Proteomes" id="UP000652198">
    <property type="component" value="Unassembled WGS sequence"/>
</dbReference>
<dbReference type="SUPFAM" id="SSF110849">
    <property type="entry name" value="ParB/Sulfiredoxin"/>
    <property type="match status" value="1"/>
</dbReference>
<protein>
    <submittedName>
        <fullName evidence="4">Chromosome partitioning protein ParB</fullName>
    </submittedName>
</protein>
<proteinExistence type="predicted"/>
<dbReference type="EMBL" id="WOEY01000078">
    <property type="protein sequence ID" value="NPT43488.1"/>
    <property type="molecule type" value="Genomic_DNA"/>
</dbReference>
<accession>A0ABX2BTV9</accession>
<dbReference type="InterPro" id="IPR041468">
    <property type="entry name" value="HTH_ParB/Spo0J"/>
</dbReference>
<dbReference type="SMART" id="SM00470">
    <property type="entry name" value="ParB"/>
    <property type="match status" value="1"/>
</dbReference>
<feature type="compositionally biased region" description="Basic and acidic residues" evidence="2">
    <location>
        <begin position="296"/>
        <end position="305"/>
    </location>
</feature>
<keyword evidence="5" id="KW-1185">Reference proteome</keyword>
<evidence type="ECO:0000256" key="1">
    <source>
        <dbReference type="ARBA" id="ARBA00022829"/>
    </source>
</evidence>
<gene>
    <name evidence="4" type="ORF">GNZ12_19680</name>
</gene>
<dbReference type="Pfam" id="PF17762">
    <property type="entry name" value="HTH_ParB"/>
    <property type="match status" value="1"/>
</dbReference>
<dbReference type="PANTHER" id="PTHR33375:SF1">
    <property type="entry name" value="CHROMOSOME-PARTITIONING PROTEIN PARB-RELATED"/>
    <property type="match status" value="1"/>
</dbReference>
<evidence type="ECO:0000259" key="3">
    <source>
        <dbReference type="SMART" id="SM00470"/>
    </source>
</evidence>
<dbReference type="InterPro" id="IPR003115">
    <property type="entry name" value="ParB_N"/>
</dbReference>
<feature type="domain" description="ParB-like N-terminal" evidence="3">
    <location>
        <begin position="7"/>
        <end position="92"/>
    </location>
</feature>
<keyword evidence="1" id="KW-0159">Chromosome partition</keyword>
<evidence type="ECO:0000256" key="2">
    <source>
        <dbReference type="SAM" id="MobiDB-lite"/>
    </source>
</evidence>
<evidence type="ECO:0000313" key="5">
    <source>
        <dbReference type="Proteomes" id="UP000652198"/>
    </source>
</evidence>
<dbReference type="RefSeq" id="WP_172312741.1">
    <property type="nucleotide sequence ID" value="NZ_WOEY01000078.1"/>
</dbReference>
<dbReference type="Gene3D" id="3.90.1530.30">
    <property type="match status" value="1"/>
</dbReference>
<dbReference type="SUPFAM" id="SSF109709">
    <property type="entry name" value="KorB DNA-binding domain-like"/>
    <property type="match status" value="1"/>
</dbReference>
<dbReference type="CDD" id="cd16387">
    <property type="entry name" value="ParB_N_Srx"/>
    <property type="match status" value="1"/>
</dbReference>
<evidence type="ECO:0000313" key="4">
    <source>
        <dbReference type="EMBL" id="NPT43488.1"/>
    </source>
</evidence>
<dbReference type="Gene3D" id="1.10.10.2830">
    <property type="match status" value="1"/>
</dbReference>
<reference evidence="4 5" key="1">
    <citation type="submission" date="2019-11" db="EMBL/GenBank/DDBJ databases">
        <title>Metabolism of dissolved organic matter in forest soils.</title>
        <authorList>
            <person name="Cyle K.T."/>
            <person name="Wilhelm R.C."/>
            <person name="Martinez C.E."/>
        </authorList>
    </citation>
    <scope>NUCLEOTIDE SEQUENCE [LARGE SCALE GENOMIC DNA]</scope>
    <source>
        <strain evidence="4 5">1N</strain>
    </source>
</reference>
<dbReference type="InterPro" id="IPR036086">
    <property type="entry name" value="ParB/Sulfiredoxin_sf"/>
</dbReference>